<reference evidence="3" key="1">
    <citation type="journal article" date="2020" name="Stud. Mycol.">
        <title>101 Dothideomycetes genomes: a test case for predicting lifestyles and emergence of pathogens.</title>
        <authorList>
            <person name="Haridas S."/>
            <person name="Albert R."/>
            <person name="Binder M."/>
            <person name="Bloem J."/>
            <person name="Labutti K."/>
            <person name="Salamov A."/>
            <person name="Andreopoulos B."/>
            <person name="Baker S."/>
            <person name="Barry K."/>
            <person name="Bills G."/>
            <person name="Bluhm B."/>
            <person name="Cannon C."/>
            <person name="Castanera R."/>
            <person name="Culley D."/>
            <person name="Daum C."/>
            <person name="Ezra D."/>
            <person name="Gonzalez J."/>
            <person name="Henrissat B."/>
            <person name="Kuo A."/>
            <person name="Liang C."/>
            <person name="Lipzen A."/>
            <person name="Lutzoni F."/>
            <person name="Magnuson J."/>
            <person name="Mondo S."/>
            <person name="Nolan M."/>
            <person name="Ohm R."/>
            <person name="Pangilinan J."/>
            <person name="Park H.-J."/>
            <person name="Ramirez L."/>
            <person name="Alfaro M."/>
            <person name="Sun H."/>
            <person name="Tritt A."/>
            <person name="Yoshinaga Y."/>
            <person name="Zwiers L.-H."/>
            <person name="Turgeon B."/>
            <person name="Goodwin S."/>
            <person name="Spatafora J."/>
            <person name="Crous P."/>
            <person name="Grigoriev I."/>
        </authorList>
    </citation>
    <scope>NUCLEOTIDE SEQUENCE</scope>
    <source>
        <strain evidence="3">CBS 627.86</strain>
    </source>
</reference>
<evidence type="ECO:0008006" key="5">
    <source>
        <dbReference type="Google" id="ProtNLM"/>
    </source>
</evidence>
<name>A0A6A5YL67_9PLEO</name>
<feature type="chain" id="PRO_5025460041" description="Secreted protein" evidence="2">
    <location>
        <begin position="19"/>
        <end position="189"/>
    </location>
</feature>
<accession>A0A6A5YL67</accession>
<keyword evidence="4" id="KW-1185">Reference proteome</keyword>
<evidence type="ECO:0000256" key="1">
    <source>
        <dbReference type="SAM" id="MobiDB-lite"/>
    </source>
</evidence>
<dbReference type="Proteomes" id="UP000799770">
    <property type="component" value="Unassembled WGS sequence"/>
</dbReference>
<feature type="signal peptide" evidence="2">
    <location>
        <begin position="1"/>
        <end position="18"/>
    </location>
</feature>
<gene>
    <name evidence="3" type="ORF">BDV96DRAFT_590193</name>
</gene>
<proteinExistence type="predicted"/>
<dbReference type="AlphaFoldDB" id="A0A6A5YL67"/>
<evidence type="ECO:0000256" key="2">
    <source>
        <dbReference type="SAM" id="SignalP"/>
    </source>
</evidence>
<evidence type="ECO:0000313" key="4">
    <source>
        <dbReference type="Proteomes" id="UP000799770"/>
    </source>
</evidence>
<dbReference type="OrthoDB" id="3786236at2759"/>
<sequence>MRLTTPSTLLLVTSLVSAAPPASPRITSLKISGTGCPNDSGSVKSSTGSLGDSASFSFTQLKGDSTDNCEVHIQSTGGSSGWQVAVKEVVYAGNVNLKPGTQLDTFTQVYWSEKAGDTTTFTGHLTCAGPEIKDYVTIRQSTTDLTWSKCTGSDGNPGILNVNARPAISGDSGNYDFKTATWNLTWRQC</sequence>
<dbReference type="PANTHER" id="PTHR38847:SF1">
    <property type="entry name" value="PSEUDOURIDINE SYNTHASE RSUA_RLUA-LIKE DOMAIN-CONTAINING PROTEIN"/>
    <property type="match status" value="1"/>
</dbReference>
<keyword evidence="2" id="KW-0732">Signal</keyword>
<protein>
    <recommendedName>
        <fullName evidence="5">Secreted protein</fullName>
    </recommendedName>
</protein>
<feature type="region of interest" description="Disordered" evidence="1">
    <location>
        <begin position="30"/>
        <end position="49"/>
    </location>
</feature>
<dbReference type="Pfam" id="PF14273">
    <property type="entry name" value="DUF4360"/>
    <property type="match status" value="1"/>
</dbReference>
<dbReference type="InterPro" id="IPR025649">
    <property type="entry name" value="DUF4360"/>
</dbReference>
<dbReference type="PANTHER" id="PTHR38847">
    <property type="match status" value="1"/>
</dbReference>
<organism evidence="3 4">
    <name type="scientific">Lophiotrema nucula</name>
    <dbReference type="NCBI Taxonomy" id="690887"/>
    <lineage>
        <taxon>Eukaryota</taxon>
        <taxon>Fungi</taxon>
        <taxon>Dikarya</taxon>
        <taxon>Ascomycota</taxon>
        <taxon>Pezizomycotina</taxon>
        <taxon>Dothideomycetes</taxon>
        <taxon>Pleosporomycetidae</taxon>
        <taxon>Pleosporales</taxon>
        <taxon>Lophiotremataceae</taxon>
        <taxon>Lophiotrema</taxon>
    </lineage>
</organism>
<dbReference type="EMBL" id="ML977358">
    <property type="protein sequence ID" value="KAF2106908.1"/>
    <property type="molecule type" value="Genomic_DNA"/>
</dbReference>
<evidence type="ECO:0000313" key="3">
    <source>
        <dbReference type="EMBL" id="KAF2106908.1"/>
    </source>
</evidence>